<comment type="caution">
    <text evidence="1">The sequence shown here is derived from an EMBL/GenBank/DDBJ whole genome shotgun (WGS) entry which is preliminary data.</text>
</comment>
<reference evidence="1" key="1">
    <citation type="journal article" date="2014" name="Int. J. Syst. Evol. Microbiol.">
        <title>Complete genome sequence of Corynebacterium casei LMG S-19264T (=DSM 44701T), isolated from a smear-ripened cheese.</title>
        <authorList>
            <consortium name="US DOE Joint Genome Institute (JGI-PGF)"/>
            <person name="Walter F."/>
            <person name="Albersmeier A."/>
            <person name="Kalinowski J."/>
            <person name="Ruckert C."/>
        </authorList>
    </citation>
    <scope>NUCLEOTIDE SEQUENCE</scope>
    <source>
        <strain evidence="1">JCM 4059</strain>
    </source>
</reference>
<dbReference type="Proteomes" id="UP000638313">
    <property type="component" value="Unassembled WGS sequence"/>
</dbReference>
<dbReference type="AlphaFoldDB" id="A0A919B991"/>
<protein>
    <submittedName>
        <fullName evidence="1">Uncharacterized protein</fullName>
    </submittedName>
</protein>
<keyword evidence="2" id="KW-1185">Reference proteome</keyword>
<reference evidence="1" key="2">
    <citation type="submission" date="2020-09" db="EMBL/GenBank/DDBJ databases">
        <authorList>
            <person name="Sun Q."/>
            <person name="Ohkuma M."/>
        </authorList>
    </citation>
    <scope>NUCLEOTIDE SEQUENCE</scope>
    <source>
        <strain evidence="1">JCM 4059</strain>
    </source>
</reference>
<dbReference type="RefSeq" id="WP_190133311.1">
    <property type="nucleotide sequence ID" value="NZ_BNBD01000026.1"/>
</dbReference>
<dbReference type="EMBL" id="BNBD01000026">
    <property type="protein sequence ID" value="GHF74206.1"/>
    <property type="molecule type" value="Genomic_DNA"/>
</dbReference>
<proteinExistence type="predicted"/>
<sequence length="85" mass="9214">MTEIPEEKQAAALRAVAEAGARRAELLKEAERVLAEEIQPRAIEAARLGAGRNRIRELAGVGPSTLYRWLEAAGLPVRPKRQGGT</sequence>
<gene>
    <name evidence="1" type="ORF">GCM10010218_64170</name>
</gene>
<evidence type="ECO:0000313" key="1">
    <source>
        <dbReference type="EMBL" id="GHF74206.1"/>
    </source>
</evidence>
<name>A0A919B991_9ACTN</name>
<accession>A0A919B991</accession>
<evidence type="ECO:0000313" key="2">
    <source>
        <dbReference type="Proteomes" id="UP000638313"/>
    </source>
</evidence>
<organism evidence="1 2">
    <name type="scientific">Streptomyces mashuensis</name>
    <dbReference type="NCBI Taxonomy" id="33904"/>
    <lineage>
        <taxon>Bacteria</taxon>
        <taxon>Bacillati</taxon>
        <taxon>Actinomycetota</taxon>
        <taxon>Actinomycetes</taxon>
        <taxon>Kitasatosporales</taxon>
        <taxon>Streptomycetaceae</taxon>
        <taxon>Streptomyces</taxon>
    </lineage>
</organism>